<proteinExistence type="predicted"/>
<evidence type="ECO:0000313" key="2">
    <source>
        <dbReference type="Proteomes" id="UP000015105"/>
    </source>
</evidence>
<dbReference type="AlphaFoldDB" id="A0A453QXR4"/>
<dbReference type="Proteomes" id="UP000015105">
    <property type="component" value="Chromosome 7D"/>
</dbReference>
<name>A0A453QXR4_AEGTS</name>
<protein>
    <submittedName>
        <fullName evidence="1">Uncharacterized protein</fullName>
    </submittedName>
</protein>
<reference evidence="1" key="5">
    <citation type="journal article" date="2021" name="G3 (Bethesda)">
        <title>Aegilops tauschii genome assembly Aet v5.0 features greater sequence contiguity and improved annotation.</title>
        <authorList>
            <person name="Wang L."/>
            <person name="Zhu T."/>
            <person name="Rodriguez J.C."/>
            <person name="Deal K.R."/>
            <person name="Dubcovsky J."/>
            <person name="McGuire P.E."/>
            <person name="Lux T."/>
            <person name="Spannagl M."/>
            <person name="Mayer K.F.X."/>
            <person name="Baldrich P."/>
            <person name="Meyers B.C."/>
            <person name="Huo N."/>
            <person name="Gu Y.Q."/>
            <person name="Zhou H."/>
            <person name="Devos K.M."/>
            <person name="Bennetzen J.L."/>
            <person name="Unver T."/>
            <person name="Budak H."/>
            <person name="Gulick P.J."/>
            <person name="Galiba G."/>
            <person name="Kalapos B."/>
            <person name="Nelson D.R."/>
            <person name="Li P."/>
            <person name="You F.M."/>
            <person name="Luo M.C."/>
            <person name="Dvorak J."/>
        </authorList>
    </citation>
    <scope>NUCLEOTIDE SEQUENCE [LARGE SCALE GENOMIC DNA]</scope>
    <source>
        <strain evidence="1">cv. AL8/78</strain>
    </source>
</reference>
<reference evidence="1" key="4">
    <citation type="submission" date="2019-03" db="UniProtKB">
        <authorList>
            <consortium name="EnsemblPlants"/>
        </authorList>
    </citation>
    <scope>IDENTIFICATION</scope>
</reference>
<reference evidence="1" key="3">
    <citation type="journal article" date="2017" name="Nature">
        <title>Genome sequence of the progenitor of the wheat D genome Aegilops tauschii.</title>
        <authorList>
            <person name="Luo M.C."/>
            <person name="Gu Y.Q."/>
            <person name="Puiu D."/>
            <person name="Wang H."/>
            <person name="Twardziok S.O."/>
            <person name="Deal K.R."/>
            <person name="Huo N."/>
            <person name="Zhu T."/>
            <person name="Wang L."/>
            <person name="Wang Y."/>
            <person name="McGuire P.E."/>
            <person name="Liu S."/>
            <person name="Long H."/>
            <person name="Ramasamy R.K."/>
            <person name="Rodriguez J.C."/>
            <person name="Van S.L."/>
            <person name="Yuan L."/>
            <person name="Wang Z."/>
            <person name="Xia Z."/>
            <person name="Xiao L."/>
            <person name="Anderson O.D."/>
            <person name="Ouyang S."/>
            <person name="Liang Y."/>
            <person name="Zimin A.V."/>
            <person name="Pertea G."/>
            <person name="Qi P."/>
            <person name="Bennetzen J.L."/>
            <person name="Dai X."/>
            <person name="Dawson M.W."/>
            <person name="Muller H.G."/>
            <person name="Kugler K."/>
            <person name="Rivarola-Duarte L."/>
            <person name="Spannagl M."/>
            <person name="Mayer K.F.X."/>
            <person name="Lu F.H."/>
            <person name="Bevan M.W."/>
            <person name="Leroy P."/>
            <person name="Li P."/>
            <person name="You F.M."/>
            <person name="Sun Q."/>
            <person name="Liu Z."/>
            <person name="Lyons E."/>
            <person name="Wicker T."/>
            <person name="Salzberg S.L."/>
            <person name="Devos K.M."/>
            <person name="Dvorak J."/>
        </authorList>
    </citation>
    <scope>NUCLEOTIDE SEQUENCE [LARGE SCALE GENOMIC DNA]</scope>
    <source>
        <strain evidence="1">cv. AL8/78</strain>
    </source>
</reference>
<keyword evidence="2" id="KW-1185">Reference proteome</keyword>
<accession>A0A453QXR4</accession>
<dbReference type="Gramene" id="AET7Gv20363700.10">
    <property type="protein sequence ID" value="AET7Gv20363700.10"/>
    <property type="gene ID" value="AET7Gv20363700"/>
</dbReference>
<reference evidence="2" key="2">
    <citation type="journal article" date="2017" name="Nat. Plants">
        <title>The Aegilops tauschii genome reveals multiple impacts of transposons.</title>
        <authorList>
            <person name="Zhao G."/>
            <person name="Zou C."/>
            <person name="Li K."/>
            <person name="Wang K."/>
            <person name="Li T."/>
            <person name="Gao L."/>
            <person name="Zhang X."/>
            <person name="Wang H."/>
            <person name="Yang Z."/>
            <person name="Liu X."/>
            <person name="Jiang W."/>
            <person name="Mao L."/>
            <person name="Kong X."/>
            <person name="Jiao Y."/>
            <person name="Jia J."/>
        </authorList>
    </citation>
    <scope>NUCLEOTIDE SEQUENCE [LARGE SCALE GENOMIC DNA]</scope>
    <source>
        <strain evidence="2">cv. AL8/78</strain>
    </source>
</reference>
<sequence>QDPEEQFGIVDTQYVVHHAVPTLRDQGNGEKQGSRAKVCRYVHLIFLYKY</sequence>
<evidence type="ECO:0000313" key="1">
    <source>
        <dbReference type="EnsemblPlants" id="AET7Gv20363700.10"/>
    </source>
</evidence>
<dbReference type="InterPro" id="IPR007877">
    <property type="entry name" value="DUF707"/>
</dbReference>
<dbReference type="Pfam" id="PF05212">
    <property type="entry name" value="DUF707"/>
    <property type="match status" value="1"/>
</dbReference>
<organism evidence="1 2">
    <name type="scientific">Aegilops tauschii subsp. strangulata</name>
    <name type="common">Goatgrass</name>
    <dbReference type="NCBI Taxonomy" id="200361"/>
    <lineage>
        <taxon>Eukaryota</taxon>
        <taxon>Viridiplantae</taxon>
        <taxon>Streptophyta</taxon>
        <taxon>Embryophyta</taxon>
        <taxon>Tracheophyta</taxon>
        <taxon>Spermatophyta</taxon>
        <taxon>Magnoliopsida</taxon>
        <taxon>Liliopsida</taxon>
        <taxon>Poales</taxon>
        <taxon>Poaceae</taxon>
        <taxon>BOP clade</taxon>
        <taxon>Pooideae</taxon>
        <taxon>Triticodae</taxon>
        <taxon>Triticeae</taxon>
        <taxon>Triticinae</taxon>
        <taxon>Aegilops</taxon>
    </lineage>
</organism>
<reference evidence="2" key="1">
    <citation type="journal article" date="2014" name="Science">
        <title>Ancient hybridizations among the ancestral genomes of bread wheat.</title>
        <authorList>
            <consortium name="International Wheat Genome Sequencing Consortium,"/>
            <person name="Marcussen T."/>
            <person name="Sandve S.R."/>
            <person name="Heier L."/>
            <person name="Spannagl M."/>
            <person name="Pfeifer M."/>
            <person name="Jakobsen K.S."/>
            <person name="Wulff B.B."/>
            <person name="Steuernagel B."/>
            <person name="Mayer K.F."/>
            <person name="Olsen O.A."/>
        </authorList>
    </citation>
    <scope>NUCLEOTIDE SEQUENCE [LARGE SCALE GENOMIC DNA]</scope>
    <source>
        <strain evidence="2">cv. AL8/78</strain>
    </source>
</reference>
<dbReference type="EnsemblPlants" id="AET7Gv20363700.10">
    <property type="protein sequence ID" value="AET7Gv20363700.10"/>
    <property type="gene ID" value="AET7Gv20363700"/>
</dbReference>